<dbReference type="FunFam" id="3.10.450.40:FF:000018">
    <property type="entry name" value="Amine oxidase"/>
    <property type="match status" value="1"/>
</dbReference>
<dbReference type="InterPro" id="IPR016182">
    <property type="entry name" value="Cu_amine_oxidase_N-reg"/>
</dbReference>
<accession>A0A507QYM0</accession>
<evidence type="ECO:0000259" key="11">
    <source>
        <dbReference type="Pfam" id="PF01179"/>
    </source>
</evidence>
<dbReference type="PRINTS" id="PR00766">
    <property type="entry name" value="CUDAOXIDASE"/>
</dbReference>
<reference evidence="14 15" key="1">
    <citation type="submission" date="2019-06" db="EMBL/GenBank/DDBJ databases">
        <title>Wine fermentation using esterase from Monascus purpureus.</title>
        <authorList>
            <person name="Geng C."/>
            <person name="Zhang Y."/>
        </authorList>
    </citation>
    <scope>NUCLEOTIDE SEQUENCE [LARGE SCALE GENOMIC DNA]</scope>
    <source>
        <strain evidence="14">HQ1</strain>
    </source>
</reference>
<dbReference type="GO" id="GO:0048038">
    <property type="term" value="F:quinone binding"/>
    <property type="evidence" value="ECO:0007669"/>
    <property type="project" value="InterPro"/>
</dbReference>
<dbReference type="EMBL" id="VIFY01000050">
    <property type="protein sequence ID" value="TQB73127.1"/>
    <property type="molecule type" value="Genomic_DNA"/>
</dbReference>
<dbReference type="Pfam" id="PF01179">
    <property type="entry name" value="Cu_amine_oxid"/>
    <property type="match status" value="2"/>
</dbReference>
<dbReference type="STRING" id="5098.A0A507QYM0"/>
<evidence type="ECO:0000256" key="5">
    <source>
        <dbReference type="ARBA" id="ARBA00023002"/>
    </source>
</evidence>
<evidence type="ECO:0000256" key="10">
    <source>
        <dbReference type="SAM" id="SignalP"/>
    </source>
</evidence>
<gene>
    <name evidence="14" type="ORF">MPDQ_006213</name>
</gene>
<dbReference type="GO" id="GO:0005507">
    <property type="term" value="F:copper ion binding"/>
    <property type="evidence" value="ECO:0007669"/>
    <property type="project" value="InterPro"/>
</dbReference>
<feature type="signal peptide" evidence="10">
    <location>
        <begin position="1"/>
        <end position="25"/>
    </location>
</feature>
<dbReference type="InterPro" id="IPR015798">
    <property type="entry name" value="Cu_amine_oxidase_C"/>
</dbReference>
<organism evidence="14 15">
    <name type="scientific">Monascus purpureus</name>
    <name type="common">Red mold</name>
    <name type="synonym">Monascus anka</name>
    <dbReference type="NCBI Taxonomy" id="5098"/>
    <lineage>
        <taxon>Eukaryota</taxon>
        <taxon>Fungi</taxon>
        <taxon>Dikarya</taxon>
        <taxon>Ascomycota</taxon>
        <taxon>Pezizomycotina</taxon>
        <taxon>Eurotiomycetes</taxon>
        <taxon>Eurotiomycetidae</taxon>
        <taxon>Eurotiales</taxon>
        <taxon>Aspergillaceae</taxon>
        <taxon>Monascus</taxon>
    </lineage>
</organism>
<evidence type="ECO:0000259" key="12">
    <source>
        <dbReference type="Pfam" id="PF02727"/>
    </source>
</evidence>
<name>A0A507QYM0_MONPU</name>
<dbReference type="SUPFAM" id="SSF49998">
    <property type="entry name" value="Amine oxidase catalytic domain"/>
    <property type="match status" value="1"/>
</dbReference>
<sequence length="781" mass="88583">MRISPACLSLPSCLLLVSLAVDVVASPNPLPKSRWVRQGRGRKPSTHNLQTRDAECVENNATHIAAPFQNVWDELSNVEAASVVQWLFQQPELNLTVSDDAGPWDNTIQLVELMRPNKTDVLQYLDHSGSPPARYAHAVLAHRASEEPYYADILVGPLPVKNGTTTWEPLEYPYTRKTLGRVRTLDADTELQQEWLYNISATIADITLDLWNGTALGLDNDTLDIWGIDPYWQDDGHIVRWDGFWGIPTDKFDMETLLPLGLYIKSDVTGRDPSKWKHEGWLYNDIYYETTEEFRKAYYSPGFVKLGANIEGAWGQTGREGPVLPQDANYPPVAVAPSGARYSVDTERKYVTWMDFSFYVSFSRDTGVSLYDIRYKGQRVLYELGLQEALAHYAGNDPVQSGTSYLDSYYGFGPSFYVSETTHTHVDSICLFEFDADFPIQRHSTSWYVSNTKNVYFTLRSVSTVGNYDYMFSYSFYLDGSIGVEVRASGYIQSAYFANNHDYGYHIHDFLSGSMHDHVLNFKADFDILGLNNTVELMKQVPVTKNYPWSGGKARNTMMLKRSIVENEDVGRFNWDANSATQVRVVNMDERNKYGEYRGYRILPATGTVHLTVKDSSNLVNAAQWAGYDVQVTKQHDYEPRAAHSYNTQDVFDPPINFNEFFNSENITQTDLVLWLNLGMHHIPHTGDLPNTVFTTAHSGVQFMPLNYLLGDPSRQSSNQVRIDYSDGNVTAVDLFGQHAGSCDLDFTPGTADLWNYHGDVVVRKFPYDPNDPFYETDSIF</sequence>
<dbReference type="PANTHER" id="PTHR10638">
    <property type="entry name" value="COPPER AMINE OXIDASE"/>
    <property type="match status" value="1"/>
</dbReference>
<keyword evidence="3 9" id="KW-0479">Metal-binding</keyword>
<dbReference type="Gene3D" id="3.10.450.40">
    <property type="match status" value="2"/>
</dbReference>
<dbReference type="Proteomes" id="UP000319663">
    <property type="component" value="Unassembled WGS sequence"/>
</dbReference>
<evidence type="ECO:0000256" key="6">
    <source>
        <dbReference type="ARBA" id="ARBA00023008"/>
    </source>
</evidence>
<dbReference type="GO" id="GO:0009308">
    <property type="term" value="P:amine metabolic process"/>
    <property type="evidence" value="ECO:0007669"/>
    <property type="project" value="UniProtKB-UniRule"/>
</dbReference>
<evidence type="ECO:0000313" key="14">
    <source>
        <dbReference type="EMBL" id="TQB73127.1"/>
    </source>
</evidence>
<feature type="active site" description="Schiff-base intermediate with substrate; via topaquinone" evidence="7">
    <location>
        <position position="468"/>
    </location>
</feature>
<feature type="domain" description="DUF1965" evidence="13">
    <location>
        <begin position="255"/>
        <end position="321"/>
    </location>
</feature>
<comment type="PTM">
    <text evidence="8 9">Topaquinone (TPQ) is generated by copper-dependent autoxidation of a specific tyrosyl residue.</text>
</comment>
<evidence type="ECO:0000256" key="8">
    <source>
        <dbReference type="PIRSR" id="PIRSR600269-51"/>
    </source>
</evidence>
<feature type="chain" id="PRO_5021208138" description="Amine oxidase" evidence="10">
    <location>
        <begin position="26"/>
        <end position="781"/>
    </location>
</feature>
<evidence type="ECO:0000256" key="3">
    <source>
        <dbReference type="ARBA" id="ARBA00022723"/>
    </source>
</evidence>
<dbReference type="GO" id="GO:0005886">
    <property type="term" value="C:plasma membrane"/>
    <property type="evidence" value="ECO:0007669"/>
    <property type="project" value="TreeGrafter"/>
</dbReference>
<keyword evidence="10" id="KW-0732">Signal</keyword>
<comment type="cofactor">
    <cofactor evidence="9">
        <name>Cu cation</name>
        <dbReference type="ChEBI" id="CHEBI:23378"/>
    </cofactor>
    <text evidence="9">Contains 1 topaquinone per subunit.</text>
</comment>
<dbReference type="EC" id="1.4.3.-" evidence="9"/>
<evidence type="ECO:0000256" key="4">
    <source>
        <dbReference type="ARBA" id="ARBA00022772"/>
    </source>
</evidence>
<keyword evidence="5 9" id="KW-0560">Oxidoreductase</keyword>
<feature type="active site" description="Proton acceptor" evidence="7">
    <location>
        <position position="407"/>
    </location>
</feature>
<dbReference type="FunFam" id="3.10.450.40:FF:000028">
    <property type="entry name" value="Amine oxidase"/>
    <property type="match status" value="1"/>
</dbReference>
<dbReference type="InterPro" id="IPR015328">
    <property type="entry name" value="DUF1965"/>
</dbReference>
<comment type="similarity">
    <text evidence="2 9">Belongs to the copper/topaquinone oxidase family.</text>
</comment>
<evidence type="ECO:0000313" key="15">
    <source>
        <dbReference type="Proteomes" id="UP000319663"/>
    </source>
</evidence>
<comment type="caution">
    <text evidence="14">The sequence shown here is derived from an EMBL/GenBank/DDBJ whole genome shotgun (WGS) entry which is preliminary data.</text>
</comment>
<dbReference type="InterPro" id="IPR036460">
    <property type="entry name" value="Cu_amine_oxidase_C_sf"/>
</dbReference>
<feature type="domain" description="Copper amine oxidase N2-terminal" evidence="12">
    <location>
        <begin position="87"/>
        <end position="160"/>
    </location>
</feature>
<protein>
    <recommendedName>
        <fullName evidence="9">Amine oxidase</fullName>
        <ecNumber evidence="9">1.4.3.-</ecNumber>
    </recommendedName>
</protein>
<dbReference type="SUPFAM" id="SSF54416">
    <property type="entry name" value="Amine oxidase N-terminal region"/>
    <property type="match status" value="2"/>
</dbReference>
<dbReference type="GO" id="GO:0008131">
    <property type="term" value="F:primary methylamine oxidase activity"/>
    <property type="evidence" value="ECO:0007669"/>
    <property type="project" value="InterPro"/>
</dbReference>
<keyword evidence="6 9" id="KW-0186">Copper</keyword>
<dbReference type="AlphaFoldDB" id="A0A507QYM0"/>
<dbReference type="InterPro" id="IPR015800">
    <property type="entry name" value="Cu_amine_oxidase_N2"/>
</dbReference>
<dbReference type="PANTHER" id="PTHR10638:SF20">
    <property type="entry name" value="AMINE OXIDASE"/>
    <property type="match status" value="1"/>
</dbReference>
<evidence type="ECO:0000256" key="7">
    <source>
        <dbReference type="PIRSR" id="PIRSR600269-50"/>
    </source>
</evidence>
<keyword evidence="15" id="KW-1185">Reference proteome</keyword>
<dbReference type="Pfam" id="PF02727">
    <property type="entry name" value="Cu_amine_oxidN2"/>
    <property type="match status" value="1"/>
</dbReference>
<proteinExistence type="inferred from homology"/>
<dbReference type="Gene3D" id="2.70.98.20">
    <property type="entry name" value="Copper amine oxidase, catalytic domain"/>
    <property type="match status" value="1"/>
</dbReference>
<evidence type="ECO:0000256" key="2">
    <source>
        <dbReference type="ARBA" id="ARBA00007983"/>
    </source>
</evidence>
<dbReference type="Pfam" id="PF09248">
    <property type="entry name" value="DUF1965"/>
    <property type="match status" value="1"/>
</dbReference>
<feature type="domain" description="Copper amine oxidase catalytic" evidence="11">
    <location>
        <begin position="334"/>
        <end position="415"/>
    </location>
</feature>
<evidence type="ECO:0000259" key="13">
    <source>
        <dbReference type="Pfam" id="PF09248"/>
    </source>
</evidence>
<dbReference type="InterPro" id="IPR000269">
    <property type="entry name" value="Cu_amine_oxidase"/>
</dbReference>
<comment type="cofactor">
    <cofactor evidence="1">
        <name>Cu cation</name>
        <dbReference type="ChEBI" id="CHEBI:23378"/>
    </cofactor>
</comment>
<feature type="modified residue" description="2',4',5'-topaquinone" evidence="8">
    <location>
        <position position="468"/>
    </location>
</feature>
<evidence type="ECO:0000256" key="9">
    <source>
        <dbReference type="RuleBase" id="RU000672"/>
    </source>
</evidence>
<feature type="domain" description="Copper amine oxidase catalytic" evidence="11">
    <location>
        <begin position="419"/>
        <end position="714"/>
    </location>
</feature>
<keyword evidence="4 7" id="KW-0801">TPQ</keyword>
<evidence type="ECO:0000256" key="1">
    <source>
        <dbReference type="ARBA" id="ARBA00001935"/>
    </source>
</evidence>